<gene>
    <name evidence="1" type="ORF">GGQ96_003927</name>
</gene>
<sequence length="66" mass="7572">MIETAFEQFDDQAGSQFLRSVGQRLIVLMPDFDRRKHDCVKRVTLSEKMDTFDVGQDGSRSPQPLP</sequence>
<dbReference type="Gene3D" id="3.30.420.610">
    <property type="entry name" value="LOTUS domain-like"/>
    <property type="match status" value="1"/>
</dbReference>
<organism evidence="1 2">
    <name type="scientific">Sphingomonas abaci</name>
    <dbReference type="NCBI Taxonomy" id="237611"/>
    <lineage>
        <taxon>Bacteria</taxon>
        <taxon>Pseudomonadati</taxon>
        <taxon>Pseudomonadota</taxon>
        <taxon>Alphaproteobacteria</taxon>
        <taxon>Sphingomonadales</taxon>
        <taxon>Sphingomonadaceae</taxon>
        <taxon>Sphingomonas</taxon>
    </lineage>
</organism>
<reference evidence="1 2" key="1">
    <citation type="submission" date="2020-08" db="EMBL/GenBank/DDBJ databases">
        <title>Genomic Encyclopedia of Type Strains, Phase IV (KMG-IV): sequencing the most valuable type-strain genomes for metagenomic binning, comparative biology and taxonomic classification.</title>
        <authorList>
            <person name="Goeker M."/>
        </authorList>
    </citation>
    <scope>NUCLEOTIDE SEQUENCE [LARGE SCALE GENOMIC DNA]</scope>
    <source>
        <strain evidence="1 2">DSM 15867</strain>
    </source>
</reference>
<dbReference type="AlphaFoldDB" id="A0A7W7APH5"/>
<evidence type="ECO:0000313" key="2">
    <source>
        <dbReference type="Proteomes" id="UP000574769"/>
    </source>
</evidence>
<name>A0A7W7APH5_9SPHN</name>
<dbReference type="Proteomes" id="UP000574769">
    <property type="component" value="Unassembled WGS sequence"/>
</dbReference>
<dbReference type="EMBL" id="JACHNY010000015">
    <property type="protein sequence ID" value="MBB4619767.1"/>
    <property type="molecule type" value="Genomic_DNA"/>
</dbReference>
<evidence type="ECO:0000313" key="1">
    <source>
        <dbReference type="EMBL" id="MBB4619767.1"/>
    </source>
</evidence>
<protein>
    <submittedName>
        <fullName evidence="1">Uncharacterized protein</fullName>
    </submittedName>
</protein>
<comment type="caution">
    <text evidence="1">The sequence shown here is derived from an EMBL/GenBank/DDBJ whole genome shotgun (WGS) entry which is preliminary data.</text>
</comment>
<keyword evidence="2" id="KW-1185">Reference proteome</keyword>
<dbReference type="InterPro" id="IPR041966">
    <property type="entry name" value="LOTUS-like"/>
</dbReference>
<dbReference type="RefSeq" id="WP_184116985.1">
    <property type="nucleotide sequence ID" value="NZ_JACHNY010000015.1"/>
</dbReference>
<proteinExistence type="predicted"/>
<accession>A0A7W7APH5</accession>